<dbReference type="InterPro" id="IPR015991">
    <property type="entry name" value="TatD/YcfH-like"/>
</dbReference>
<dbReference type="AlphaFoldDB" id="G8TW87"/>
<keyword evidence="2 5" id="KW-0378">Hydrolase</keyword>
<dbReference type="PIRSF" id="PIRSF005902">
    <property type="entry name" value="DNase_TatD"/>
    <property type="match status" value="1"/>
</dbReference>
<dbReference type="InterPro" id="IPR001130">
    <property type="entry name" value="TatD-like"/>
</dbReference>
<dbReference type="EMBL" id="CP003179">
    <property type="protein sequence ID" value="AEW03730.1"/>
    <property type="molecule type" value="Genomic_DNA"/>
</dbReference>
<dbReference type="PATRIC" id="fig|679936.5.peg.163"/>
<dbReference type="HOGENOM" id="CLU_031506_4_0_9"/>
<dbReference type="Gene3D" id="3.20.20.140">
    <property type="entry name" value="Metal-dependent hydrolases"/>
    <property type="match status" value="1"/>
</dbReference>
<evidence type="ECO:0000256" key="4">
    <source>
        <dbReference type="SAM" id="MobiDB-lite"/>
    </source>
</evidence>
<reference evidence="5 6" key="2">
    <citation type="journal article" date="2012" name="Stand. Genomic Sci.">
        <title>Complete genome sequence of the moderately thermophilic mineral-sulfide-oxidizing firmicute Sulfobacillus acidophilus type strain (NAL(T)).</title>
        <authorList>
            <person name="Anderson I."/>
            <person name="Chertkov O."/>
            <person name="Chen A."/>
            <person name="Saunders E."/>
            <person name="Lapidus A."/>
            <person name="Nolan M."/>
            <person name="Lucas S."/>
            <person name="Hammon N."/>
            <person name="Deshpande S."/>
            <person name="Cheng J.F."/>
            <person name="Han C."/>
            <person name="Tapia R."/>
            <person name="Goodwin L.A."/>
            <person name="Pitluck S."/>
            <person name="Liolios K."/>
            <person name="Pagani I."/>
            <person name="Ivanova N."/>
            <person name="Mikhailova N."/>
            <person name="Pati A."/>
            <person name="Palaniappan K."/>
            <person name="Land M."/>
            <person name="Pan C."/>
            <person name="Rohde M."/>
            <person name="Pukall R."/>
            <person name="Goker M."/>
            <person name="Detter J.C."/>
            <person name="Woyke T."/>
            <person name="Bristow J."/>
            <person name="Eisen J.A."/>
            <person name="Markowitz V."/>
            <person name="Hugenholtz P."/>
            <person name="Kyrpides N.C."/>
            <person name="Klenk H.P."/>
            <person name="Mavromatis K."/>
        </authorList>
    </citation>
    <scope>NUCLEOTIDE SEQUENCE [LARGE SCALE GENOMIC DNA]</scope>
    <source>
        <strain evidence="6">ATCC 700253 / DSM 10332 / NAL</strain>
    </source>
</reference>
<dbReference type="FunFam" id="3.20.20.140:FF:000005">
    <property type="entry name" value="TatD family hydrolase"/>
    <property type="match status" value="1"/>
</dbReference>
<dbReference type="PANTHER" id="PTHR46124">
    <property type="entry name" value="D-AMINOACYL-TRNA DEACYLASE"/>
    <property type="match status" value="1"/>
</dbReference>
<dbReference type="GO" id="GO:0046872">
    <property type="term" value="F:metal ion binding"/>
    <property type="evidence" value="ECO:0007669"/>
    <property type="project" value="UniProtKB-KW"/>
</dbReference>
<feature type="binding site" evidence="3">
    <location>
        <position position="94"/>
    </location>
    <ligand>
        <name>a divalent metal cation</name>
        <dbReference type="ChEBI" id="CHEBI:60240"/>
        <label>1</label>
    </ligand>
</feature>
<evidence type="ECO:0000256" key="3">
    <source>
        <dbReference type="PIRSR" id="PIRSR005902-1"/>
    </source>
</evidence>
<dbReference type="InterPro" id="IPR032466">
    <property type="entry name" value="Metal_Hydrolase"/>
</dbReference>
<name>G8TW87_SULAD</name>
<feature type="binding site" evidence="3">
    <location>
        <position position="130"/>
    </location>
    <ligand>
        <name>a divalent metal cation</name>
        <dbReference type="ChEBI" id="CHEBI:60240"/>
        <label>2</label>
    </ligand>
</feature>
<feature type="binding site" evidence="3">
    <location>
        <position position="11"/>
    </location>
    <ligand>
        <name>a divalent metal cation</name>
        <dbReference type="ChEBI" id="CHEBI:60240"/>
        <label>1</label>
    </ligand>
</feature>
<dbReference type="GO" id="GO:0016788">
    <property type="term" value="F:hydrolase activity, acting on ester bonds"/>
    <property type="evidence" value="ECO:0007669"/>
    <property type="project" value="InterPro"/>
</dbReference>
<feature type="binding site" evidence="3">
    <location>
        <position position="203"/>
    </location>
    <ligand>
        <name>a divalent metal cation</name>
        <dbReference type="ChEBI" id="CHEBI:60240"/>
        <label>1</label>
    </ligand>
</feature>
<protein>
    <submittedName>
        <fullName evidence="5">Hydrolase, TatD family</fullName>
    </submittedName>
</protein>
<accession>G8TW87</accession>
<dbReference type="InterPro" id="IPR018228">
    <property type="entry name" value="DNase_TatD-rel_CS"/>
</dbReference>
<reference evidence="6" key="1">
    <citation type="submission" date="2011-12" db="EMBL/GenBank/DDBJ databases">
        <title>The complete genome of chromosome of Sulfobacillus acidophilus DSM 10332.</title>
        <authorList>
            <person name="Lucas S."/>
            <person name="Han J."/>
            <person name="Lapidus A."/>
            <person name="Bruce D."/>
            <person name="Goodwin L."/>
            <person name="Pitluck S."/>
            <person name="Peters L."/>
            <person name="Kyrpides N."/>
            <person name="Mavromatis K."/>
            <person name="Ivanova N."/>
            <person name="Mikhailova N."/>
            <person name="Chertkov O."/>
            <person name="Saunders E."/>
            <person name="Detter J.C."/>
            <person name="Tapia R."/>
            <person name="Han C."/>
            <person name="Land M."/>
            <person name="Hauser L."/>
            <person name="Markowitz V."/>
            <person name="Cheng J.-F."/>
            <person name="Hugenholtz P."/>
            <person name="Woyke T."/>
            <person name="Wu D."/>
            <person name="Pukall R."/>
            <person name="Gehrich-Schroeter G."/>
            <person name="Schneider S."/>
            <person name="Klenk H.-P."/>
            <person name="Eisen J.A."/>
        </authorList>
    </citation>
    <scope>NUCLEOTIDE SEQUENCE [LARGE SCALE GENOMIC DNA]</scope>
    <source>
        <strain evidence="6">ATCC 700253 / DSM 10332 / NAL</strain>
    </source>
</reference>
<evidence type="ECO:0000256" key="1">
    <source>
        <dbReference type="ARBA" id="ARBA00022723"/>
    </source>
</evidence>
<keyword evidence="6" id="KW-1185">Reference proteome</keyword>
<dbReference type="Proteomes" id="UP000005439">
    <property type="component" value="Chromosome"/>
</dbReference>
<dbReference type="Pfam" id="PF01026">
    <property type="entry name" value="TatD_DNase"/>
    <property type="match status" value="1"/>
</dbReference>
<feature type="binding site" evidence="3">
    <location>
        <position position="153"/>
    </location>
    <ligand>
        <name>a divalent metal cation</name>
        <dbReference type="ChEBI" id="CHEBI:60240"/>
        <label>2</label>
    </ligand>
</feature>
<keyword evidence="1 3" id="KW-0479">Metal-binding</keyword>
<dbReference type="GO" id="GO:0005829">
    <property type="term" value="C:cytosol"/>
    <property type="evidence" value="ECO:0007669"/>
    <property type="project" value="TreeGrafter"/>
</dbReference>
<sequence>MELTAIDSHTHVQDPAFDDDRESVYERARSEGLGMIVPGYDWTSSERGVAWVSQHDACWAAVGIHPHDATTFQEGDRDRLIRLAQAPKVVGIGEIGLDYHYNNSPPEIQREAFRRQLAVAGTMGLPPIVHSREAEADTLEIIRQSGITPGVLHCFTGSWEFAEALLALGWYISFAGVISFKNAAPLREVVARVPWDRLLIETDAPYLTPVPWRGQRNEPARVIRVAEIVAAQKNCRTKEVFEATMSNTQKLFCL</sequence>
<proteinExistence type="predicted"/>
<dbReference type="NCBIfam" id="TIGR00010">
    <property type="entry name" value="YchF/TatD family DNA exonuclease"/>
    <property type="match status" value="1"/>
</dbReference>
<dbReference type="GO" id="GO:0004536">
    <property type="term" value="F:DNA nuclease activity"/>
    <property type="evidence" value="ECO:0007669"/>
    <property type="project" value="InterPro"/>
</dbReference>
<dbReference type="CDD" id="cd01310">
    <property type="entry name" value="TatD_DNAse"/>
    <property type="match status" value="1"/>
</dbReference>
<dbReference type="PROSITE" id="PS01091">
    <property type="entry name" value="TATD_3"/>
    <property type="match status" value="1"/>
</dbReference>
<dbReference type="PANTHER" id="PTHR46124:SF2">
    <property type="entry name" value="D-AMINOACYL-TRNA DEACYLASE"/>
    <property type="match status" value="1"/>
</dbReference>
<feature type="binding site" evidence="3">
    <location>
        <position position="9"/>
    </location>
    <ligand>
        <name>a divalent metal cation</name>
        <dbReference type="ChEBI" id="CHEBI:60240"/>
        <label>1</label>
    </ligand>
</feature>
<evidence type="ECO:0000313" key="6">
    <source>
        <dbReference type="Proteomes" id="UP000005439"/>
    </source>
</evidence>
<dbReference type="KEGG" id="sap:Sulac_0157"/>
<feature type="region of interest" description="Disordered" evidence="4">
    <location>
        <begin position="1"/>
        <end position="22"/>
    </location>
</feature>
<evidence type="ECO:0000256" key="2">
    <source>
        <dbReference type="ARBA" id="ARBA00022801"/>
    </source>
</evidence>
<gene>
    <name evidence="5" type="ordered locus">Sulac_0157</name>
</gene>
<evidence type="ECO:0000313" key="5">
    <source>
        <dbReference type="EMBL" id="AEW03730.1"/>
    </source>
</evidence>
<dbReference type="STRING" id="679936.Sulac_0157"/>
<dbReference type="SUPFAM" id="SSF51556">
    <property type="entry name" value="Metallo-dependent hydrolases"/>
    <property type="match status" value="1"/>
</dbReference>
<organism evidence="5 6">
    <name type="scientific">Sulfobacillus acidophilus (strain ATCC 700253 / DSM 10332 / NAL)</name>
    <dbReference type="NCBI Taxonomy" id="679936"/>
    <lineage>
        <taxon>Bacteria</taxon>
        <taxon>Bacillati</taxon>
        <taxon>Bacillota</taxon>
        <taxon>Clostridia</taxon>
        <taxon>Eubacteriales</taxon>
        <taxon>Clostridiales Family XVII. Incertae Sedis</taxon>
        <taxon>Sulfobacillus</taxon>
    </lineage>
</organism>